<evidence type="ECO:0000256" key="1">
    <source>
        <dbReference type="ARBA" id="ARBA00005986"/>
    </source>
</evidence>
<proteinExistence type="inferred from homology"/>
<comment type="similarity">
    <text evidence="1">Belongs to the tpcK family.</text>
</comment>
<keyword evidence="3" id="KW-1185">Reference proteome</keyword>
<accession>A0ABR0K2P3</accession>
<sequence length="108" mass="12537">MSTAIYVSYLQKDPKTGEPYTFDVDYYLNTHMRLVQEHWGPHGMKSWQVIQFEENDPSGLHVQAIMLWESKEAFEKCYALGIKEVHQDLPNYTNGLPVRYVGKVIKTG</sequence>
<name>A0ABR0K2P3_9EURO</name>
<dbReference type="Proteomes" id="UP001345013">
    <property type="component" value="Unassembled WGS sequence"/>
</dbReference>
<protein>
    <submittedName>
        <fullName evidence="2">Uncharacterized protein</fullName>
    </submittedName>
</protein>
<gene>
    <name evidence="2" type="ORF">LTR24_007527</name>
</gene>
<evidence type="ECO:0000313" key="2">
    <source>
        <dbReference type="EMBL" id="KAK5084167.1"/>
    </source>
</evidence>
<dbReference type="NCBIfam" id="TIGR02118">
    <property type="entry name" value="EthD family reductase"/>
    <property type="match status" value="1"/>
</dbReference>
<evidence type="ECO:0000313" key="3">
    <source>
        <dbReference type="Proteomes" id="UP001345013"/>
    </source>
</evidence>
<dbReference type="InterPro" id="IPR009799">
    <property type="entry name" value="EthD_dom"/>
</dbReference>
<dbReference type="Gene3D" id="3.30.70.100">
    <property type="match status" value="1"/>
</dbReference>
<organism evidence="2 3">
    <name type="scientific">Lithohypha guttulata</name>
    <dbReference type="NCBI Taxonomy" id="1690604"/>
    <lineage>
        <taxon>Eukaryota</taxon>
        <taxon>Fungi</taxon>
        <taxon>Dikarya</taxon>
        <taxon>Ascomycota</taxon>
        <taxon>Pezizomycotina</taxon>
        <taxon>Eurotiomycetes</taxon>
        <taxon>Chaetothyriomycetidae</taxon>
        <taxon>Chaetothyriales</taxon>
        <taxon>Trichomeriaceae</taxon>
        <taxon>Lithohypha</taxon>
    </lineage>
</organism>
<reference evidence="2 3" key="1">
    <citation type="submission" date="2023-08" db="EMBL/GenBank/DDBJ databases">
        <title>Black Yeasts Isolated from many extreme environments.</title>
        <authorList>
            <person name="Coleine C."/>
            <person name="Stajich J.E."/>
            <person name="Selbmann L."/>
        </authorList>
    </citation>
    <scope>NUCLEOTIDE SEQUENCE [LARGE SCALE GENOMIC DNA]</scope>
    <source>
        <strain evidence="2 3">CCFEE 5885</strain>
    </source>
</reference>
<dbReference type="PANTHER" id="PTHR40260:SF2">
    <property type="entry name" value="BLR8190 PROTEIN"/>
    <property type="match status" value="1"/>
</dbReference>
<dbReference type="InterPro" id="IPR011008">
    <property type="entry name" value="Dimeric_a/b-barrel"/>
</dbReference>
<comment type="caution">
    <text evidence="2">The sequence shown here is derived from an EMBL/GenBank/DDBJ whole genome shotgun (WGS) entry which is preliminary data.</text>
</comment>
<dbReference type="PANTHER" id="PTHR40260">
    <property type="entry name" value="BLR8190 PROTEIN"/>
    <property type="match status" value="1"/>
</dbReference>
<dbReference type="EMBL" id="JAVRRG010000114">
    <property type="protein sequence ID" value="KAK5084167.1"/>
    <property type="molecule type" value="Genomic_DNA"/>
</dbReference>
<dbReference type="SUPFAM" id="SSF54909">
    <property type="entry name" value="Dimeric alpha+beta barrel"/>
    <property type="match status" value="1"/>
</dbReference>